<dbReference type="Pfam" id="PF01625">
    <property type="entry name" value="PMSR"/>
    <property type="match status" value="1"/>
</dbReference>
<dbReference type="GO" id="GO:0033743">
    <property type="term" value="F:peptide-methionine (R)-S-oxide reductase activity"/>
    <property type="evidence" value="ECO:0007669"/>
    <property type="project" value="UniProtKB-EC"/>
</dbReference>
<evidence type="ECO:0000259" key="9">
    <source>
        <dbReference type="PROSITE" id="PS51790"/>
    </source>
</evidence>
<dbReference type="Gene3D" id="2.170.150.20">
    <property type="entry name" value="Peptide methionine sulfoxide reductase"/>
    <property type="match status" value="1"/>
</dbReference>
<evidence type="ECO:0000256" key="1">
    <source>
        <dbReference type="ARBA" id="ARBA00023002"/>
    </source>
</evidence>
<dbReference type="NCBIfam" id="TIGR00357">
    <property type="entry name" value="peptide-methionine (R)-S-oxide reductase MsrB"/>
    <property type="match status" value="1"/>
</dbReference>
<dbReference type="PANTHER" id="PTHR43774:SF1">
    <property type="entry name" value="PEPTIDE METHIONINE SULFOXIDE REDUCTASE MSRA 2"/>
    <property type="match status" value="1"/>
</dbReference>
<dbReference type="InterPro" id="IPR011057">
    <property type="entry name" value="Mss4-like_sf"/>
</dbReference>
<comment type="similarity">
    <text evidence="8">Belongs to the MsrA Met sulfoxide reductase family.</text>
</comment>
<dbReference type="SUPFAM" id="SSF55068">
    <property type="entry name" value="Peptide methionine sulfoxide reductase"/>
    <property type="match status" value="1"/>
</dbReference>
<dbReference type="NCBIfam" id="TIGR00401">
    <property type="entry name" value="msrA"/>
    <property type="match status" value="1"/>
</dbReference>
<feature type="active site" description="Nucleophile" evidence="7">
    <location>
        <position position="176"/>
    </location>
</feature>
<dbReference type="SUPFAM" id="SSF51316">
    <property type="entry name" value="Mss4-like"/>
    <property type="match status" value="1"/>
</dbReference>
<feature type="domain" description="MsrB" evidence="9">
    <location>
        <begin position="65"/>
        <end position="187"/>
    </location>
</feature>
<evidence type="ECO:0000256" key="2">
    <source>
        <dbReference type="ARBA" id="ARBA00023268"/>
    </source>
</evidence>
<comment type="caution">
    <text evidence="10">The sequence shown here is derived from an EMBL/GenBank/DDBJ whole genome shotgun (WGS) entry which is preliminary data.</text>
</comment>
<evidence type="ECO:0000313" key="10">
    <source>
        <dbReference type="EMBL" id="MBE4748105.1"/>
    </source>
</evidence>
<proteinExistence type="inferred from homology"/>
<comment type="catalytic activity">
    <reaction evidence="4 8">
        <text>L-methionyl-[protein] + [thioredoxin]-disulfide + H2O = L-methionyl-(S)-S-oxide-[protein] + [thioredoxin]-dithiol</text>
        <dbReference type="Rhea" id="RHEA:14217"/>
        <dbReference type="Rhea" id="RHEA-COMP:10698"/>
        <dbReference type="Rhea" id="RHEA-COMP:10700"/>
        <dbReference type="Rhea" id="RHEA-COMP:12313"/>
        <dbReference type="Rhea" id="RHEA-COMP:12315"/>
        <dbReference type="ChEBI" id="CHEBI:15377"/>
        <dbReference type="ChEBI" id="CHEBI:16044"/>
        <dbReference type="ChEBI" id="CHEBI:29950"/>
        <dbReference type="ChEBI" id="CHEBI:44120"/>
        <dbReference type="ChEBI" id="CHEBI:50058"/>
        <dbReference type="EC" id="1.8.4.11"/>
    </reaction>
</comment>
<name>A0ABR9PJQ7_9BACT</name>
<comment type="function">
    <text evidence="3 8">Has an important function as a repair enzyme for proteins that have been inactivated by oxidation. Catalyzes the reversible oxidation-reduction of methionine sulfoxide in proteins to methionine.</text>
</comment>
<dbReference type="InterPro" id="IPR002579">
    <property type="entry name" value="Met_Sox_Rdtase_MsrB_dom"/>
</dbReference>
<evidence type="ECO:0000313" key="11">
    <source>
        <dbReference type="Proteomes" id="UP001516472"/>
    </source>
</evidence>
<dbReference type="Proteomes" id="UP001516472">
    <property type="component" value="Unassembled WGS sequence"/>
</dbReference>
<evidence type="ECO:0000256" key="4">
    <source>
        <dbReference type="ARBA" id="ARBA00047806"/>
    </source>
</evidence>
<sequence length="397" mass="43282">MSPAPTVSPPARRATPTVARRLWPVALVLFAALSACTEARGAAPGTKATEVAQVKDGRAYTKPSDEELRRTLSPSAYQVTQKEGTEPPFRNAYWNHHEEGLYVDVVSGEPLFSSRDKFDSGTGWPSFTRPLAKEHVVEKRDASLGMVRVEVRSRDGDSHLGHVFEDGPEPAGLRYCINSASLRFIPVNELAAKGYGAWLPAFSQKAPGESQGAATPAATGAVVLAKAATPTEATTETAYLAGGCFWGMEDLLRKIPGVIQTEVGYTGGAKTSQQPTYEDVHLGTTGHAEAVRVVFNPRLLTYEGLLEKWFFRMHDPTTLNRQGNDVGTQYRSALFYLSDAQRKTAETVKARVNASGKWPRPVVTQIAPAGEWTPAEGYHQDYLVKNPGGYTCHYLRD</sequence>
<dbReference type="InterPro" id="IPR002569">
    <property type="entry name" value="Met_Sox_Rdtase_MsrA_dom"/>
</dbReference>
<dbReference type="NCBIfam" id="NF004042">
    <property type="entry name" value="PRK05550.1"/>
    <property type="match status" value="1"/>
</dbReference>
<comment type="catalytic activity">
    <reaction evidence="6 8">
        <text>[thioredoxin]-disulfide + L-methionine + H2O = L-methionine (S)-S-oxide + [thioredoxin]-dithiol</text>
        <dbReference type="Rhea" id="RHEA:19993"/>
        <dbReference type="Rhea" id="RHEA-COMP:10698"/>
        <dbReference type="Rhea" id="RHEA-COMP:10700"/>
        <dbReference type="ChEBI" id="CHEBI:15377"/>
        <dbReference type="ChEBI" id="CHEBI:29950"/>
        <dbReference type="ChEBI" id="CHEBI:50058"/>
        <dbReference type="ChEBI" id="CHEBI:57844"/>
        <dbReference type="ChEBI" id="CHEBI:58772"/>
        <dbReference type="EC" id="1.8.4.11"/>
    </reaction>
</comment>
<evidence type="ECO:0000256" key="8">
    <source>
        <dbReference type="HAMAP-Rule" id="MF_01401"/>
    </source>
</evidence>
<dbReference type="GO" id="GO:0008113">
    <property type="term" value="F:peptide-methionine (S)-S-oxide reductase activity"/>
    <property type="evidence" value="ECO:0007669"/>
    <property type="project" value="UniProtKB-EC"/>
</dbReference>
<dbReference type="Gene3D" id="3.30.1060.10">
    <property type="entry name" value="Peptide methionine sulphoxide reductase MsrA"/>
    <property type="match status" value="1"/>
</dbReference>
<protein>
    <recommendedName>
        <fullName evidence="7 8">Multifunctional fusion protein</fullName>
    </recommendedName>
    <domain>
        <recommendedName>
            <fullName evidence="8">Peptide methionine sulfoxide reductase MsrA</fullName>
            <shortName evidence="8">Protein-methionine-S-oxide reductase</shortName>
            <ecNumber evidence="8">1.8.4.11</ecNumber>
        </recommendedName>
        <alternativeName>
            <fullName evidence="8">Peptide-methionine (S)-S-oxide reductase</fullName>
            <shortName evidence="8">Peptide Met(O) reductase</shortName>
        </alternativeName>
    </domain>
    <domain>
        <recommendedName>
            <fullName evidence="7">Peptide methionine sulfoxide reductase MsrB</fullName>
            <ecNumber evidence="7">1.8.4.12</ecNumber>
        </recommendedName>
        <alternativeName>
            <fullName evidence="7">Peptide-methionine (R)-S-oxide reductase</fullName>
        </alternativeName>
    </domain>
</protein>
<accession>A0ABR9PJQ7</accession>
<comment type="caution">
    <text evidence="7">Lacks conserved residue(s) required for the propagation of feature annotation.</text>
</comment>
<dbReference type="EC" id="1.8.4.11" evidence="8"/>
<dbReference type="Pfam" id="PF01641">
    <property type="entry name" value="SelR"/>
    <property type="match status" value="1"/>
</dbReference>
<dbReference type="EMBL" id="JAAIYO010000002">
    <property type="protein sequence ID" value="MBE4748105.1"/>
    <property type="molecule type" value="Genomic_DNA"/>
</dbReference>
<organism evidence="10 11">
    <name type="scientific">Corallococcus soli</name>
    <dbReference type="NCBI Taxonomy" id="2710757"/>
    <lineage>
        <taxon>Bacteria</taxon>
        <taxon>Pseudomonadati</taxon>
        <taxon>Myxococcota</taxon>
        <taxon>Myxococcia</taxon>
        <taxon>Myxococcales</taxon>
        <taxon>Cystobacterineae</taxon>
        <taxon>Myxococcaceae</taxon>
        <taxon>Corallococcus</taxon>
    </lineage>
</organism>
<dbReference type="HAMAP" id="MF_01401">
    <property type="entry name" value="MsrA"/>
    <property type="match status" value="1"/>
</dbReference>
<keyword evidence="2" id="KW-0511">Multifunctional enzyme</keyword>
<evidence type="ECO:0000256" key="7">
    <source>
        <dbReference type="HAMAP-Rule" id="MF_01400"/>
    </source>
</evidence>
<reference evidence="10 11" key="1">
    <citation type="submission" date="2020-02" db="EMBL/GenBank/DDBJ databases">
        <authorList>
            <person name="Babadi Z.K."/>
            <person name="Risdian C."/>
            <person name="Ebrahimipour G.H."/>
            <person name="Wink J."/>
        </authorList>
    </citation>
    <scope>NUCLEOTIDE SEQUENCE [LARGE SCALE GENOMIC DNA]</scope>
    <source>
        <strain evidence="10 11">ZKHCc1 1396</strain>
    </source>
</reference>
<dbReference type="RefSeq" id="WP_193347546.1">
    <property type="nucleotide sequence ID" value="NZ_CBCSIP010000144.1"/>
</dbReference>
<evidence type="ECO:0000256" key="6">
    <source>
        <dbReference type="ARBA" id="ARBA00048782"/>
    </source>
</evidence>
<comment type="similarity">
    <text evidence="7">Belongs to the MsrB Met sulfoxide reductase family.</text>
</comment>
<dbReference type="InterPro" id="IPR036509">
    <property type="entry name" value="Met_Sox_Rdtase_MsrA_sf"/>
</dbReference>
<dbReference type="PROSITE" id="PS51790">
    <property type="entry name" value="MSRB"/>
    <property type="match status" value="1"/>
</dbReference>
<keyword evidence="11" id="KW-1185">Reference proteome</keyword>
<dbReference type="EC" id="1.8.4.12" evidence="7"/>
<evidence type="ECO:0000256" key="3">
    <source>
        <dbReference type="ARBA" id="ARBA00024679"/>
    </source>
</evidence>
<keyword evidence="1 7" id="KW-0560">Oxidoreductase</keyword>
<evidence type="ECO:0000256" key="5">
    <source>
        <dbReference type="ARBA" id="ARBA00048488"/>
    </source>
</evidence>
<comment type="catalytic activity">
    <reaction evidence="5 7">
        <text>L-methionyl-[protein] + [thioredoxin]-disulfide + H2O = L-methionyl-(R)-S-oxide-[protein] + [thioredoxin]-dithiol</text>
        <dbReference type="Rhea" id="RHEA:24164"/>
        <dbReference type="Rhea" id="RHEA-COMP:10698"/>
        <dbReference type="Rhea" id="RHEA-COMP:10700"/>
        <dbReference type="Rhea" id="RHEA-COMP:12313"/>
        <dbReference type="Rhea" id="RHEA-COMP:12314"/>
        <dbReference type="ChEBI" id="CHEBI:15377"/>
        <dbReference type="ChEBI" id="CHEBI:16044"/>
        <dbReference type="ChEBI" id="CHEBI:29950"/>
        <dbReference type="ChEBI" id="CHEBI:45764"/>
        <dbReference type="ChEBI" id="CHEBI:50058"/>
        <dbReference type="EC" id="1.8.4.12"/>
    </reaction>
</comment>
<dbReference type="HAMAP" id="MF_01400">
    <property type="entry name" value="MsrB"/>
    <property type="match status" value="1"/>
</dbReference>
<feature type="active site" evidence="8">
    <location>
        <position position="244"/>
    </location>
</feature>
<dbReference type="PANTHER" id="PTHR43774">
    <property type="entry name" value="PEPTIDE METHIONINE SULFOXIDE REDUCTASE"/>
    <property type="match status" value="1"/>
</dbReference>
<gene>
    <name evidence="7" type="primary">msrB</name>
    <name evidence="8" type="synonym">msrA</name>
    <name evidence="10" type="ORF">G4177_07915</name>
</gene>